<protein>
    <submittedName>
        <fullName evidence="1">Uncharacterized protein</fullName>
    </submittedName>
</protein>
<dbReference type="Proteomes" id="UP000026961">
    <property type="component" value="Chromosome 2"/>
</dbReference>
<dbReference type="AlphaFoldDB" id="A0A0D9YWV6"/>
<reference evidence="1" key="1">
    <citation type="submission" date="2015-04" db="UniProtKB">
        <authorList>
            <consortium name="EnsemblPlants"/>
        </authorList>
    </citation>
    <scope>IDENTIFICATION</scope>
</reference>
<dbReference type="HOGENOM" id="CLU_2761896_0_0_1"/>
<keyword evidence="2" id="KW-1185">Reference proteome</keyword>
<evidence type="ECO:0000313" key="1">
    <source>
        <dbReference type="EnsemblPlants" id="OGLUM02G29560.1"/>
    </source>
</evidence>
<proteinExistence type="predicted"/>
<sequence length="70" mass="7464">MGRAVDAATLGISERGSHRRSGVMGFSSVEATSTAAAVMAGSQTRSQCVQPEQRLLHRRRILRRALLAAA</sequence>
<organism evidence="1">
    <name type="scientific">Oryza glumipatula</name>
    <dbReference type="NCBI Taxonomy" id="40148"/>
    <lineage>
        <taxon>Eukaryota</taxon>
        <taxon>Viridiplantae</taxon>
        <taxon>Streptophyta</taxon>
        <taxon>Embryophyta</taxon>
        <taxon>Tracheophyta</taxon>
        <taxon>Spermatophyta</taxon>
        <taxon>Magnoliopsida</taxon>
        <taxon>Liliopsida</taxon>
        <taxon>Poales</taxon>
        <taxon>Poaceae</taxon>
        <taxon>BOP clade</taxon>
        <taxon>Oryzoideae</taxon>
        <taxon>Oryzeae</taxon>
        <taxon>Oryzinae</taxon>
        <taxon>Oryza</taxon>
    </lineage>
</organism>
<name>A0A0D9YWV6_9ORYZ</name>
<dbReference type="EnsemblPlants" id="OGLUM02G29560.1">
    <property type="protein sequence ID" value="OGLUM02G29560.1"/>
    <property type="gene ID" value="OGLUM02G29560"/>
</dbReference>
<reference evidence="1" key="2">
    <citation type="submission" date="2018-05" db="EMBL/GenBank/DDBJ databases">
        <title>OgluRS3 (Oryza glumaepatula Reference Sequence Version 3).</title>
        <authorList>
            <person name="Zhang J."/>
            <person name="Kudrna D."/>
            <person name="Lee S."/>
            <person name="Talag J."/>
            <person name="Welchert J."/>
            <person name="Wing R.A."/>
        </authorList>
    </citation>
    <scope>NUCLEOTIDE SEQUENCE [LARGE SCALE GENOMIC DNA]</scope>
</reference>
<dbReference type="Gramene" id="OGLUM02G29560.1">
    <property type="protein sequence ID" value="OGLUM02G29560.1"/>
    <property type="gene ID" value="OGLUM02G29560"/>
</dbReference>
<accession>A0A0D9YWV6</accession>
<evidence type="ECO:0000313" key="2">
    <source>
        <dbReference type="Proteomes" id="UP000026961"/>
    </source>
</evidence>